<dbReference type="STRING" id="684065.SAMN05421738_102259"/>
<dbReference type="Proteomes" id="UP000199149">
    <property type="component" value="Unassembled WGS sequence"/>
</dbReference>
<keyword evidence="2" id="KW-1185">Reference proteome</keyword>
<dbReference type="EMBL" id="FOUZ01000002">
    <property type="protein sequence ID" value="SFM77724.1"/>
    <property type="molecule type" value="Genomic_DNA"/>
</dbReference>
<dbReference type="PROSITE" id="PS51257">
    <property type="entry name" value="PROKAR_LIPOPROTEIN"/>
    <property type="match status" value="1"/>
</dbReference>
<name>A0A1I4TLV8_9FLAO</name>
<organism evidence="1 2">
    <name type="scientific">Algoriella xinjiangensis</name>
    <dbReference type="NCBI Taxonomy" id="684065"/>
    <lineage>
        <taxon>Bacteria</taxon>
        <taxon>Pseudomonadati</taxon>
        <taxon>Bacteroidota</taxon>
        <taxon>Flavobacteriia</taxon>
        <taxon>Flavobacteriales</taxon>
        <taxon>Weeksellaceae</taxon>
        <taxon>Algoriella</taxon>
    </lineage>
</organism>
<sequence length="260" mass="29351">MIKKFFVTLIACSAFLVSCNNDDDNINNMPIESRNSLDDKAIEQYLNDYYFSPGDTINGKIVRGGTLTKFDSIPGNEDDKYPALKTLIKKDSNGILYAENPNHAGTGKDVVVSNDSTKIHISYNVLMFKATDDLTKANNPTQKYYGTFGTYVYPTYNIGDGSPVVDPSFYYFTPTEVEAKNGVKREHQELKNFIEGLKHFKPTERGLTDNYNFQGVIILPSRLAFARNQVYVGTGLSDLAYRDISFIFNFELVKTEKRTK</sequence>
<protein>
    <submittedName>
        <fullName evidence="1">Uncharacterized protein</fullName>
    </submittedName>
</protein>
<dbReference type="RefSeq" id="WP_092906348.1">
    <property type="nucleotide sequence ID" value="NZ_FOUZ01000002.1"/>
</dbReference>
<proteinExistence type="predicted"/>
<reference evidence="2" key="1">
    <citation type="submission" date="2016-10" db="EMBL/GenBank/DDBJ databases">
        <authorList>
            <person name="Varghese N."/>
            <person name="Submissions S."/>
        </authorList>
    </citation>
    <scope>NUCLEOTIDE SEQUENCE [LARGE SCALE GENOMIC DNA]</scope>
    <source>
        <strain evidence="2">XJ109</strain>
    </source>
</reference>
<evidence type="ECO:0000313" key="2">
    <source>
        <dbReference type="Proteomes" id="UP000199149"/>
    </source>
</evidence>
<accession>A0A1I4TLV8</accession>
<gene>
    <name evidence="1" type="ORF">SAMN05421738_102259</name>
</gene>
<evidence type="ECO:0000313" key="1">
    <source>
        <dbReference type="EMBL" id="SFM77724.1"/>
    </source>
</evidence>
<dbReference type="AlphaFoldDB" id="A0A1I4TLV8"/>
<dbReference type="OrthoDB" id="1270857at2"/>